<accession>A0A2G8LAJ9</accession>
<feature type="compositionally biased region" description="Gly residues" evidence="2">
    <location>
        <begin position="200"/>
        <end position="209"/>
    </location>
</feature>
<sequence length="260" mass="27164">MHTVGTGMFEELVVGISAWSKHGATTELAISHGKGLQSLGKVGSVRRMPPPTPLPSLRSEHQGNDPNINLVPASGQGWGGSEGEGRGSDQENAPTPPLAAAAATAAPQPGGPQPGGPQAREEQQQQQQQTSWVPPAQDAMPRMNPAHMRQHMTPMDREFPTLGAGDQQESGQENREGQPPEAQYGPGPSLRPQNVASWREGGGSLGNKSGGQPTEGEAGAVQDKAEKAPPMVPAGMPPPPVPPNSINGAPMRAQMMRHML</sequence>
<evidence type="ECO:0000259" key="3">
    <source>
        <dbReference type="Pfam" id="PF07001"/>
    </source>
</evidence>
<dbReference type="InterPro" id="IPR033184">
    <property type="entry name" value="PRRC2"/>
</dbReference>
<feature type="compositionally biased region" description="Low complexity" evidence="2">
    <location>
        <begin position="90"/>
        <end position="108"/>
    </location>
</feature>
<dbReference type="InterPro" id="IPR009738">
    <property type="entry name" value="BAT2_N"/>
</dbReference>
<feature type="region of interest" description="Disordered" evidence="2">
    <location>
        <begin position="40"/>
        <end position="260"/>
    </location>
</feature>
<feature type="compositionally biased region" description="Pro residues" evidence="2">
    <location>
        <begin position="230"/>
        <end position="243"/>
    </location>
</feature>
<evidence type="ECO:0000256" key="1">
    <source>
        <dbReference type="ARBA" id="ARBA00022553"/>
    </source>
</evidence>
<keyword evidence="5" id="KW-1185">Reference proteome</keyword>
<dbReference type="Pfam" id="PF07001">
    <property type="entry name" value="BAT2_N"/>
    <property type="match status" value="1"/>
</dbReference>
<feature type="compositionally biased region" description="Low complexity" evidence="2">
    <location>
        <begin position="124"/>
        <end position="137"/>
    </location>
</feature>
<dbReference type="OrthoDB" id="1939715at2759"/>
<organism evidence="4 5">
    <name type="scientific">Stichopus japonicus</name>
    <name type="common">Sea cucumber</name>
    <dbReference type="NCBI Taxonomy" id="307972"/>
    <lineage>
        <taxon>Eukaryota</taxon>
        <taxon>Metazoa</taxon>
        <taxon>Echinodermata</taxon>
        <taxon>Eleutherozoa</taxon>
        <taxon>Echinozoa</taxon>
        <taxon>Holothuroidea</taxon>
        <taxon>Aspidochirotacea</taxon>
        <taxon>Aspidochirotida</taxon>
        <taxon>Stichopodidae</taxon>
        <taxon>Apostichopus</taxon>
    </lineage>
</organism>
<proteinExistence type="predicted"/>
<dbReference type="PANTHER" id="PTHR14038">
    <property type="entry name" value="BAT2 HLA-B-ASSOCIATED TRANSCRIPT 2"/>
    <property type="match status" value="1"/>
</dbReference>
<dbReference type="STRING" id="307972.A0A2G8LAJ9"/>
<protein>
    <recommendedName>
        <fullName evidence="3">BAT2 N-terminal domain-containing protein</fullName>
    </recommendedName>
</protein>
<name>A0A2G8LAJ9_STIJA</name>
<dbReference type="Proteomes" id="UP000230750">
    <property type="component" value="Unassembled WGS sequence"/>
</dbReference>
<dbReference type="PANTHER" id="PTHR14038:SF0">
    <property type="entry name" value="LP18708P"/>
    <property type="match status" value="1"/>
</dbReference>
<keyword evidence="1" id="KW-0597">Phosphoprotein</keyword>
<dbReference type="AlphaFoldDB" id="A0A2G8LAJ9"/>
<dbReference type="GO" id="GO:0030154">
    <property type="term" value="P:cell differentiation"/>
    <property type="evidence" value="ECO:0007669"/>
    <property type="project" value="TreeGrafter"/>
</dbReference>
<gene>
    <name evidence="4" type="ORF">BSL78_05797</name>
</gene>
<feature type="domain" description="BAT2 N-terminal" evidence="3">
    <location>
        <begin position="34"/>
        <end position="176"/>
    </location>
</feature>
<evidence type="ECO:0000313" key="4">
    <source>
        <dbReference type="EMBL" id="PIK57289.1"/>
    </source>
</evidence>
<evidence type="ECO:0000256" key="2">
    <source>
        <dbReference type="SAM" id="MobiDB-lite"/>
    </source>
</evidence>
<evidence type="ECO:0000313" key="5">
    <source>
        <dbReference type="Proteomes" id="UP000230750"/>
    </source>
</evidence>
<comment type="caution">
    <text evidence="4">The sequence shown here is derived from an EMBL/GenBank/DDBJ whole genome shotgun (WGS) entry which is preliminary data.</text>
</comment>
<reference evidence="4 5" key="1">
    <citation type="journal article" date="2017" name="PLoS Biol.">
        <title>The sea cucumber genome provides insights into morphological evolution and visceral regeneration.</title>
        <authorList>
            <person name="Zhang X."/>
            <person name="Sun L."/>
            <person name="Yuan J."/>
            <person name="Sun Y."/>
            <person name="Gao Y."/>
            <person name="Zhang L."/>
            <person name="Li S."/>
            <person name="Dai H."/>
            <person name="Hamel J.F."/>
            <person name="Liu C."/>
            <person name="Yu Y."/>
            <person name="Liu S."/>
            <person name="Lin W."/>
            <person name="Guo K."/>
            <person name="Jin S."/>
            <person name="Xu P."/>
            <person name="Storey K.B."/>
            <person name="Huan P."/>
            <person name="Zhang T."/>
            <person name="Zhou Y."/>
            <person name="Zhang J."/>
            <person name="Lin C."/>
            <person name="Li X."/>
            <person name="Xing L."/>
            <person name="Huo D."/>
            <person name="Sun M."/>
            <person name="Wang L."/>
            <person name="Mercier A."/>
            <person name="Li F."/>
            <person name="Yang H."/>
            <person name="Xiang J."/>
        </authorList>
    </citation>
    <scope>NUCLEOTIDE SEQUENCE [LARGE SCALE GENOMIC DNA]</scope>
    <source>
        <strain evidence="4">Shaxun</strain>
        <tissue evidence="4">Muscle</tissue>
    </source>
</reference>
<dbReference type="EMBL" id="MRZV01000147">
    <property type="protein sequence ID" value="PIK57289.1"/>
    <property type="molecule type" value="Genomic_DNA"/>
</dbReference>